<keyword evidence="2" id="KW-1185">Reference proteome</keyword>
<evidence type="ECO:0000313" key="1">
    <source>
        <dbReference type="EMBL" id="CCM03626.1"/>
    </source>
</evidence>
<dbReference type="AlphaFoldDB" id="J4IAW6"/>
<name>J4IAW6_9APHY</name>
<evidence type="ECO:0000313" key="2">
    <source>
        <dbReference type="Proteomes" id="UP000006352"/>
    </source>
</evidence>
<dbReference type="HOGENOM" id="CLU_2197895_0_0_1"/>
<dbReference type="RefSeq" id="XP_012182909.1">
    <property type="nucleotide sequence ID" value="XM_012327519.1"/>
</dbReference>
<proteinExistence type="predicted"/>
<accession>J4IAW6</accession>
<dbReference type="GeneID" id="24098537"/>
<dbReference type="EMBL" id="HE797121">
    <property type="protein sequence ID" value="CCM03626.1"/>
    <property type="molecule type" value="Genomic_DNA"/>
</dbReference>
<dbReference type="Proteomes" id="UP000006352">
    <property type="component" value="Unassembled WGS sequence"/>
</dbReference>
<sequence length="110" mass="12446">MPPQVYLLTALADILCGERNTEAQRERVCTLSRGAFGRMVIHPHSLPEKDPEGRTVMTYEGDEMRGGPRGCLHRCLVRFRKDGVSTEAVIQRNFDIFTELEDKLTAKAKL</sequence>
<gene>
    <name evidence="1" type="ORF">FIBRA_05770</name>
</gene>
<organism evidence="1 2">
    <name type="scientific">Fibroporia radiculosa</name>
    <dbReference type="NCBI Taxonomy" id="599839"/>
    <lineage>
        <taxon>Eukaryota</taxon>
        <taxon>Fungi</taxon>
        <taxon>Dikarya</taxon>
        <taxon>Basidiomycota</taxon>
        <taxon>Agaricomycotina</taxon>
        <taxon>Agaricomycetes</taxon>
        <taxon>Polyporales</taxon>
        <taxon>Fibroporiaceae</taxon>
        <taxon>Fibroporia</taxon>
    </lineage>
</organism>
<reference evidence="1 2" key="1">
    <citation type="journal article" date="2012" name="Appl. Environ. Microbiol.">
        <title>Short-read sequencing for genomic analysis of the brown rot fungus Fibroporia radiculosa.</title>
        <authorList>
            <person name="Tang J.D."/>
            <person name="Perkins A.D."/>
            <person name="Sonstegard T.S."/>
            <person name="Schroeder S.G."/>
            <person name="Burgess S.C."/>
            <person name="Diehl S.V."/>
        </authorList>
    </citation>
    <scope>NUCLEOTIDE SEQUENCE [LARGE SCALE GENOMIC DNA]</scope>
    <source>
        <strain evidence="1 2">TFFH 294</strain>
    </source>
</reference>
<protein>
    <submittedName>
        <fullName evidence="1">Uncharacterized protein</fullName>
    </submittedName>
</protein>
<dbReference type="OrthoDB" id="1695362at2759"/>
<dbReference type="InParanoid" id="J4IAW6"/>
<dbReference type="STRING" id="599839.J4IAW6"/>